<evidence type="ECO:0000313" key="2">
    <source>
        <dbReference type="EMBL" id="KAK3288607.1"/>
    </source>
</evidence>
<evidence type="ECO:0000313" key="3">
    <source>
        <dbReference type="Proteomes" id="UP001190700"/>
    </source>
</evidence>
<organism evidence="2 3">
    <name type="scientific">Cymbomonas tetramitiformis</name>
    <dbReference type="NCBI Taxonomy" id="36881"/>
    <lineage>
        <taxon>Eukaryota</taxon>
        <taxon>Viridiplantae</taxon>
        <taxon>Chlorophyta</taxon>
        <taxon>Pyramimonadophyceae</taxon>
        <taxon>Pyramimonadales</taxon>
        <taxon>Pyramimonadaceae</taxon>
        <taxon>Cymbomonas</taxon>
    </lineage>
</organism>
<keyword evidence="3" id="KW-1185">Reference proteome</keyword>
<proteinExistence type="predicted"/>
<feature type="compositionally biased region" description="Polar residues" evidence="1">
    <location>
        <begin position="14"/>
        <end position="23"/>
    </location>
</feature>
<feature type="region of interest" description="Disordered" evidence="1">
    <location>
        <begin position="1"/>
        <end position="32"/>
    </location>
</feature>
<accession>A0AAE0H262</accession>
<protein>
    <submittedName>
        <fullName evidence="2">Uncharacterized protein</fullName>
    </submittedName>
</protein>
<comment type="caution">
    <text evidence="2">The sequence shown here is derived from an EMBL/GenBank/DDBJ whole genome shotgun (WGS) entry which is preliminary data.</text>
</comment>
<reference evidence="2 3" key="1">
    <citation type="journal article" date="2015" name="Genome Biol. Evol.">
        <title>Comparative Genomics of a Bacterivorous Green Alga Reveals Evolutionary Causalities and Consequences of Phago-Mixotrophic Mode of Nutrition.</title>
        <authorList>
            <person name="Burns J.A."/>
            <person name="Paasch A."/>
            <person name="Narechania A."/>
            <person name="Kim E."/>
        </authorList>
    </citation>
    <scope>NUCLEOTIDE SEQUENCE [LARGE SCALE GENOMIC DNA]</scope>
    <source>
        <strain evidence="2 3">PLY_AMNH</strain>
    </source>
</reference>
<dbReference type="Proteomes" id="UP001190700">
    <property type="component" value="Unassembled WGS sequence"/>
</dbReference>
<sequence>MPSISCYENGPGSLPTSTRSRSWVESPVRNRSGEPVVPSILFERLAKIQIKTDFIMQMSTHSSILPLVRRVMHNLAFAWYVSQEHPNCKGKTDFTVAAFLVFNYLEFVYLMKTKLADDRYTQLSGPPILVAVWHDHVRATNGYQDFCEKHVGAMLHHEVGRVTNVPWKKDYHRCFEIARAIYEYTEWVDGGICVQRLLENGIWWPEVPRYRISELCFPFAIRPLLSATTEEDAKEIKKRARCSSVENSPIRPHTNIRRESVQGLAAEEGSKRAREEPLRIYVKTLTGKALTCNVNYDLMLFDPVDEVESPYGVFYWKMAELCMKA</sequence>
<name>A0AAE0H262_9CHLO</name>
<evidence type="ECO:0000256" key="1">
    <source>
        <dbReference type="SAM" id="MobiDB-lite"/>
    </source>
</evidence>
<dbReference type="AlphaFoldDB" id="A0AAE0H262"/>
<dbReference type="EMBL" id="LGRX02000428">
    <property type="protein sequence ID" value="KAK3288607.1"/>
    <property type="molecule type" value="Genomic_DNA"/>
</dbReference>
<gene>
    <name evidence="2" type="ORF">CYMTET_3919</name>
</gene>